<reference evidence="4 5" key="1">
    <citation type="submission" date="2023-07" db="EMBL/GenBank/DDBJ databases">
        <title>Genomic Encyclopedia of Type Strains, Phase IV (KMG-IV): sequencing the most valuable type-strain genomes for metagenomic binning, comparative biology and taxonomic classification.</title>
        <authorList>
            <person name="Goeker M."/>
        </authorList>
    </citation>
    <scope>NUCLEOTIDE SEQUENCE [LARGE SCALE GENOMIC DNA]</scope>
    <source>
        <strain evidence="4 5">DSM 19154</strain>
    </source>
</reference>
<keyword evidence="5" id="KW-1185">Reference proteome</keyword>
<sequence>MIIRKAVLSDAPGIAKVHVDSWRTTYKGIFPDSFLDKLSYESRTSLWKDNIAAEGDPIYIAETKEGQVVGFASGSKRETNKDSESGDLTSLYILEEYQRHGIGKKLMKELVTKLSEHGCTSLYVEVIADNQATHFYELLGAKLHLEEQMSVKGEDVDVIIYKWESIDDIQF</sequence>
<evidence type="ECO:0000259" key="3">
    <source>
        <dbReference type="PROSITE" id="PS51186"/>
    </source>
</evidence>
<dbReference type="InterPro" id="IPR000182">
    <property type="entry name" value="GNAT_dom"/>
</dbReference>
<dbReference type="Proteomes" id="UP001225034">
    <property type="component" value="Unassembled WGS sequence"/>
</dbReference>
<gene>
    <name evidence="4" type="ORF">J2S05_003602</name>
</gene>
<feature type="domain" description="N-acetyltransferase" evidence="3">
    <location>
        <begin position="1"/>
        <end position="165"/>
    </location>
</feature>
<dbReference type="Gene3D" id="3.40.630.30">
    <property type="match status" value="1"/>
</dbReference>
<dbReference type="InterPro" id="IPR016181">
    <property type="entry name" value="Acyl_CoA_acyltransferase"/>
</dbReference>
<dbReference type="Pfam" id="PF00583">
    <property type="entry name" value="Acetyltransf_1"/>
    <property type="match status" value="1"/>
</dbReference>
<organism evidence="4 5">
    <name type="scientific">Alkalicoccobacillus murimartini</name>
    <dbReference type="NCBI Taxonomy" id="171685"/>
    <lineage>
        <taxon>Bacteria</taxon>
        <taxon>Bacillati</taxon>
        <taxon>Bacillota</taxon>
        <taxon>Bacilli</taxon>
        <taxon>Bacillales</taxon>
        <taxon>Bacillaceae</taxon>
        <taxon>Alkalicoccobacillus</taxon>
    </lineage>
</organism>
<dbReference type="PROSITE" id="PS51186">
    <property type="entry name" value="GNAT"/>
    <property type="match status" value="1"/>
</dbReference>
<dbReference type="PANTHER" id="PTHR43877">
    <property type="entry name" value="AMINOALKYLPHOSPHONATE N-ACETYLTRANSFERASE-RELATED-RELATED"/>
    <property type="match status" value="1"/>
</dbReference>
<evidence type="ECO:0000256" key="1">
    <source>
        <dbReference type="ARBA" id="ARBA00022679"/>
    </source>
</evidence>
<protein>
    <submittedName>
        <fullName evidence="4">Ribosomal protein S18 acetylase RimI-like enzyme</fullName>
    </submittedName>
</protein>
<name>A0ABT9YLR1_9BACI</name>
<dbReference type="SUPFAM" id="SSF55729">
    <property type="entry name" value="Acyl-CoA N-acyltransferases (Nat)"/>
    <property type="match status" value="1"/>
</dbReference>
<evidence type="ECO:0000313" key="4">
    <source>
        <dbReference type="EMBL" id="MDQ0208790.1"/>
    </source>
</evidence>
<keyword evidence="2" id="KW-0012">Acyltransferase</keyword>
<dbReference type="RefSeq" id="WP_306985124.1">
    <property type="nucleotide sequence ID" value="NZ_JAUSUA010000006.1"/>
</dbReference>
<comment type="caution">
    <text evidence="4">The sequence shown here is derived from an EMBL/GenBank/DDBJ whole genome shotgun (WGS) entry which is preliminary data.</text>
</comment>
<evidence type="ECO:0000313" key="5">
    <source>
        <dbReference type="Proteomes" id="UP001225034"/>
    </source>
</evidence>
<dbReference type="InterPro" id="IPR050832">
    <property type="entry name" value="Bact_Acetyltransf"/>
</dbReference>
<accession>A0ABT9YLR1</accession>
<dbReference type="CDD" id="cd04301">
    <property type="entry name" value="NAT_SF"/>
    <property type="match status" value="1"/>
</dbReference>
<dbReference type="EMBL" id="JAUSUA010000006">
    <property type="protein sequence ID" value="MDQ0208790.1"/>
    <property type="molecule type" value="Genomic_DNA"/>
</dbReference>
<proteinExistence type="predicted"/>
<keyword evidence="1" id="KW-0808">Transferase</keyword>
<evidence type="ECO:0000256" key="2">
    <source>
        <dbReference type="ARBA" id="ARBA00023315"/>
    </source>
</evidence>